<proteinExistence type="predicted"/>
<dbReference type="Proteomes" id="UP000243413">
    <property type="component" value="Chromosome I"/>
</dbReference>
<dbReference type="OrthoDB" id="6193602at2"/>
<evidence type="ECO:0000256" key="1">
    <source>
        <dbReference type="SAM" id="MobiDB-lite"/>
    </source>
</evidence>
<accession>A0A1H1S999</accession>
<protein>
    <recommendedName>
        <fullName evidence="5">DUF3530 family protein</fullName>
    </recommendedName>
</protein>
<dbReference type="InterPro" id="IPR022529">
    <property type="entry name" value="DUF3530"/>
</dbReference>
<dbReference type="STRING" id="472181.SAMN05216271_1935"/>
<evidence type="ECO:0000313" key="3">
    <source>
        <dbReference type="EMBL" id="SDS44463.1"/>
    </source>
</evidence>
<sequence length="334" mass="36070">MRALLLLIALSLPLCSQAQTPETEEAAADATPTAQDGKRAESPSRNALYQQALERRLPTEEQRQLDFHGESQLGLYLPAARPEALGGVLLIAGPGEHADWPELIGPARRRLSDAGWNTLSISLPDAPLPASVAPAPEADADAVDAEASDEPEDPLLAADNQPDQPPATAVASAESSADYATRCMQLIQAAWQVLAAENNEHITLITRADAGYWALRAASPPASQQPPHAVILFKPRDPAIEGQPSLNLLLEEWDKPLLELLAAGSPQGAIQAREHQRIARRAGHNLYQQWDIDYLQNSVLADDMLQKRLQGWLERRLLNQPSEIGASTEAAVAP</sequence>
<dbReference type="RefSeq" id="WP_092286082.1">
    <property type="nucleotide sequence ID" value="NZ_LT629763.1"/>
</dbReference>
<evidence type="ECO:0008006" key="5">
    <source>
        <dbReference type="Google" id="ProtNLM"/>
    </source>
</evidence>
<keyword evidence="2" id="KW-0732">Signal</keyword>
<dbReference type="AlphaFoldDB" id="A0A1H1S999"/>
<feature type="signal peptide" evidence="2">
    <location>
        <begin position="1"/>
        <end position="18"/>
    </location>
</feature>
<name>A0A1H1S999_9GAMM</name>
<evidence type="ECO:0000256" key="2">
    <source>
        <dbReference type="SAM" id="SignalP"/>
    </source>
</evidence>
<feature type="chain" id="PRO_5009259821" description="DUF3530 family protein" evidence="2">
    <location>
        <begin position="19"/>
        <end position="334"/>
    </location>
</feature>
<feature type="region of interest" description="Disordered" evidence="1">
    <location>
        <begin position="21"/>
        <end position="47"/>
    </location>
</feature>
<feature type="region of interest" description="Disordered" evidence="1">
    <location>
        <begin position="125"/>
        <end position="173"/>
    </location>
</feature>
<evidence type="ECO:0000313" key="4">
    <source>
        <dbReference type="Proteomes" id="UP000243413"/>
    </source>
</evidence>
<dbReference type="EMBL" id="LT629763">
    <property type="protein sequence ID" value="SDS44463.1"/>
    <property type="molecule type" value="Genomic_DNA"/>
</dbReference>
<feature type="compositionally biased region" description="Acidic residues" evidence="1">
    <location>
        <begin position="138"/>
        <end position="153"/>
    </location>
</feature>
<organism evidence="3 4">
    <name type="scientific">Halopseudomonas sabulinigri</name>
    <dbReference type="NCBI Taxonomy" id="472181"/>
    <lineage>
        <taxon>Bacteria</taxon>
        <taxon>Pseudomonadati</taxon>
        <taxon>Pseudomonadota</taxon>
        <taxon>Gammaproteobacteria</taxon>
        <taxon>Pseudomonadales</taxon>
        <taxon>Pseudomonadaceae</taxon>
        <taxon>Halopseudomonas</taxon>
    </lineage>
</organism>
<reference evidence="4" key="1">
    <citation type="submission" date="2016-10" db="EMBL/GenBank/DDBJ databases">
        <authorList>
            <person name="Varghese N."/>
            <person name="Submissions S."/>
        </authorList>
    </citation>
    <scope>NUCLEOTIDE SEQUENCE [LARGE SCALE GENOMIC DNA]</scope>
    <source>
        <strain evidence="4">JCM 14963</strain>
    </source>
</reference>
<gene>
    <name evidence="3" type="ORF">SAMN05216271_1935</name>
</gene>
<dbReference type="Pfam" id="PF12048">
    <property type="entry name" value="DUF3530"/>
    <property type="match status" value="1"/>
</dbReference>